<dbReference type="PANTHER" id="PTHR11017:SF573">
    <property type="entry name" value="ADP-RIBOSYL CYCLASE_CYCLIC ADP-RIBOSE HYDROLASE"/>
    <property type="match status" value="1"/>
</dbReference>
<evidence type="ECO:0000313" key="4">
    <source>
        <dbReference type="EMBL" id="KAF3972209.1"/>
    </source>
</evidence>
<keyword evidence="5" id="KW-1185">Reference proteome</keyword>
<dbReference type="InterPro" id="IPR044974">
    <property type="entry name" value="Disease_R_plants"/>
</dbReference>
<evidence type="ECO:0000256" key="1">
    <source>
        <dbReference type="ARBA" id="ARBA00022614"/>
    </source>
</evidence>
<dbReference type="OrthoDB" id="1936883at2759"/>
<feature type="compositionally biased region" description="Basic and acidic residues" evidence="3">
    <location>
        <begin position="305"/>
        <end position="327"/>
    </location>
</feature>
<organism evidence="4 5">
    <name type="scientific">Castanea mollissima</name>
    <name type="common">Chinese chestnut</name>
    <dbReference type="NCBI Taxonomy" id="60419"/>
    <lineage>
        <taxon>Eukaryota</taxon>
        <taxon>Viridiplantae</taxon>
        <taxon>Streptophyta</taxon>
        <taxon>Embryophyta</taxon>
        <taxon>Tracheophyta</taxon>
        <taxon>Spermatophyta</taxon>
        <taxon>Magnoliopsida</taxon>
        <taxon>eudicotyledons</taxon>
        <taxon>Gunneridae</taxon>
        <taxon>Pentapetalae</taxon>
        <taxon>rosids</taxon>
        <taxon>fabids</taxon>
        <taxon>Fagales</taxon>
        <taxon>Fagaceae</taxon>
        <taxon>Castanea</taxon>
    </lineage>
</organism>
<dbReference type="Proteomes" id="UP000737018">
    <property type="component" value="Unassembled WGS sequence"/>
</dbReference>
<protein>
    <submittedName>
        <fullName evidence="4">Uncharacterized protein</fullName>
    </submittedName>
</protein>
<name>A0A8J4W2E1_9ROSI</name>
<keyword evidence="2" id="KW-0677">Repeat</keyword>
<keyword evidence="1" id="KW-0433">Leucine-rich repeat</keyword>
<dbReference type="PANTHER" id="PTHR11017">
    <property type="entry name" value="LEUCINE-RICH REPEAT-CONTAINING PROTEIN"/>
    <property type="match status" value="1"/>
</dbReference>
<reference evidence="4" key="1">
    <citation type="submission" date="2020-03" db="EMBL/GenBank/DDBJ databases">
        <title>Castanea mollissima Vanexum genome sequencing.</title>
        <authorList>
            <person name="Staton M."/>
        </authorList>
    </citation>
    <scope>NUCLEOTIDE SEQUENCE</scope>
    <source>
        <tissue evidence="4">Leaf</tissue>
    </source>
</reference>
<comment type="caution">
    <text evidence="4">The sequence shown here is derived from an EMBL/GenBank/DDBJ whole genome shotgun (WGS) entry which is preliminary data.</text>
</comment>
<sequence>MGQDIVRRGSKEPGRRTRLWLYEDILHVLKNNTGTEVVEGIMLNSPIQKEEHLDAEVFSKMKEMRLLIVGDMGNVKLPQGLNCLSNELRIIEWHGYPLSFMPTNFQPNKLVELKMHCSSIKRLWSGIMVLDELKLIDLRNSQNLIETPNLSGVPNLKQLILQGSEYDFRPALQLLNCVKLIKNQGYDYMSTMLRRYFIADKHYYGQDRLAHYIYVPGDEIPKWFSHQNVGASRLWEDPHCCTAYTRAGSLDKEVPEEHMRLFGPYSSSVLASLSLIGSSSSLPQISTTEKLTRSLIYKPNQSRETNTDPHRREANTDPHRREANTDL</sequence>
<dbReference type="GO" id="GO:0006952">
    <property type="term" value="P:defense response"/>
    <property type="evidence" value="ECO:0007669"/>
    <property type="project" value="InterPro"/>
</dbReference>
<dbReference type="SUPFAM" id="SSF52058">
    <property type="entry name" value="L domain-like"/>
    <property type="match status" value="1"/>
</dbReference>
<dbReference type="AlphaFoldDB" id="A0A8J4W2E1"/>
<dbReference type="Pfam" id="PF07725">
    <property type="entry name" value="LRR_3"/>
    <property type="match status" value="1"/>
</dbReference>
<gene>
    <name evidence="4" type="ORF">CMV_004264</name>
</gene>
<dbReference type="Gene3D" id="3.80.10.10">
    <property type="entry name" value="Ribonuclease Inhibitor"/>
    <property type="match status" value="1"/>
</dbReference>
<dbReference type="InterPro" id="IPR011713">
    <property type="entry name" value="Leu-rich_rpt_3"/>
</dbReference>
<dbReference type="EMBL" id="JRKL02000353">
    <property type="protein sequence ID" value="KAF3972209.1"/>
    <property type="molecule type" value="Genomic_DNA"/>
</dbReference>
<accession>A0A8J4W2E1</accession>
<dbReference type="InterPro" id="IPR032675">
    <property type="entry name" value="LRR_dom_sf"/>
</dbReference>
<evidence type="ECO:0000256" key="3">
    <source>
        <dbReference type="SAM" id="MobiDB-lite"/>
    </source>
</evidence>
<proteinExistence type="predicted"/>
<evidence type="ECO:0000313" key="5">
    <source>
        <dbReference type="Proteomes" id="UP000737018"/>
    </source>
</evidence>
<feature type="region of interest" description="Disordered" evidence="3">
    <location>
        <begin position="294"/>
        <end position="327"/>
    </location>
</feature>
<evidence type="ECO:0000256" key="2">
    <source>
        <dbReference type="ARBA" id="ARBA00022737"/>
    </source>
</evidence>